<keyword evidence="2" id="KW-1185">Reference proteome</keyword>
<reference evidence="1 2" key="2">
    <citation type="journal article" date="2016" name="Int. J. Syst. Evol. Microbiol.">
        <title>Bacillus gobiensis sp. nov., isolated from a soil sample.</title>
        <authorList>
            <person name="Liu B."/>
            <person name="Liu G.H."/>
            <person name="Cetin S."/>
            <person name="Schumann P."/>
            <person name="Pan Z.Z."/>
            <person name="Chen Q.Q."/>
        </authorList>
    </citation>
    <scope>NUCLEOTIDE SEQUENCE [LARGE SCALE GENOMIC DNA]</scope>
    <source>
        <strain evidence="1 2">FJAT-4402</strain>
    </source>
</reference>
<dbReference type="InterPro" id="IPR011013">
    <property type="entry name" value="Gal_mutarotase_sf_dom"/>
</dbReference>
<dbReference type="GO" id="GO:0004034">
    <property type="term" value="F:aldose 1-epimerase activity"/>
    <property type="evidence" value="ECO:0007669"/>
    <property type="project" value="TreeGrafter"/>
</dbReference>
<dbReference type="Proteomes" id="UP000067625">
    <property type="component" value="Chromosome"/>
</dbReference>
<dbReference type="EMBL" id="CP012600">
    <property type="protein sequence ID" value="ALC83742.1"/>
    <property type="molecule type" value="Genomic_DNA"/>
</dbReference>
<dbReference type="RefSeq" id="WP_053605611.1">
    <property type="nucleotide sequence ID" value="NZ_CP012600.1"/>
</dbReference>
<dbReference type="PATRIC" id="fig|1441095.3.peg.4678"/>
<dbReference type="GO" id="GO:0033499">
    <property type="term" value="P:galactose catabolic process via UDP-galactose, Leloir pathway"/>
    <property type="evidence" value="ECO:0007669"/>
    <property type="project" value="TreeGrafter"/>
</dbReference>
<dbReference type="PANTHER" id="PTHR10091">
    <property type="entry name" value="ALDOSE-1-EPIMERASE"/>
    <property type="match status" value="1"/>
</dbReference>
<dbReference type="GO" id="GO:0006006">
    <property type="term" value="P:glucose metabolic process"/>
    <property type="evidence" value="ECO:0007669"/>
    <property type="project" value="TreeGrafter"/>
</dbReference>
<dbReference type="STRING" id="1441095.AM592_21130"/>
<dbReference type="InterPro" id="IPR008183">
    <property type="entry name" value="Aldose_1/G6P_1-epimerase"/>
</dbReference>
<organism evidence="1 2">
    <name type="scientific">Bacillus gobiensis</name>
    <dbReference type="NCBI Taxonomy" id="1441095"/>
    <lineage>
        <taxon>Bacteria</taxon>
        <taxon>Bacillati</taxon>
        <taxon>Bacillota</taxon>
        <taxon>Bacilli</taxon>
        <taxon>Bacillales</taxon>
        <taxon>Bacillaceae</taxon>
        <taxon>Bacillus</taxon>
    </lineage>
</organism>
<gene>
    <name evidence="1" type="ORF">AM592_21130</name>
</gene>
<dbReference type="SUPFAM" id="SSF74650">
    <property type="entry name" value="Galactose mutarotase-like"/>
    <property type="match status" value="1"/>
</dbReference>
<protein>
    <submittedName>
        <fullName evidence="1">Aldose epimerase</fullName>
    </submittedName>
</protein>
<dbReference type="Pfam" id="PF01263">
    <property type="entry name" value="Aldose_epim"/>
    <property type="match status" value="1"/>
</dbReference>
<dbReference type="GO" id="GO:0005737">
    <property type="term" value="C:cytoplasm"/>
    <property type="evidence" value="ECO:0007669"/>
    <property type="project" value="TreeGrafter"/>
</dbReference>
<dbReference type="InterPro" id="IPR014718">
    <property type="entry name" value="GH-type_carb-bd"/>
</dbReference>
<evidence type="ECO:0000313" key="2">
    <source>
        <dbReference type="Proteomes" id="UP000067625"/>
    </source>
</evidence>
<dbReference type="GO" id="GO:0030246">
    <property type="term" value="F:carbohydrate binding"/>
    <property type="evidence" value="ECO:0007669"/>
    <property type="project" value="InterPro"/>
</dbReference>
<evidence type="ECO:0000313" key="1">
    <source>
        <dbReference type="EMBL" id="ALC83742.1"/>
    </source>
</evidence>
<dbReference type="Gene3D" id="2.70.98.10">
    <property type="match status" value="1"/>
</dbReference>
<reference evidence="2" key="1">
    <citation type="submission" date="2015-08" db="EMBL/GenBank/DDBJ databases">
        <title>Genome sequencing project for genomic taxonomy and phylogenomics of Bacillus-like bacteria.</title>
        <authorList>
            <person name="Liu B."/>
            <person name="Wang J."/>
            <person name="Zhu Y."/>
            <person name="Liu G."/>
            <person name="Chen Q."/>
            <person name="Chen Z."/>
            <person name="Lan J."/>
            <person name="Che J."/>
            <person name="Ge C."/>
            <person name="Shi H."/>
            <person name="Pan Z."/>
            <person name="Liu X."/>
        </authorList>
    </citation>
    <scope>NUCLEOTIDE SEQUENCE [LARGE SCALE GENOMIC DNA]</scope>
    <source>
        <strain evidence="2">FJAT-4402</strain>
    </source>
</reference>
<accession>A0A0M3RAT9</accession>
<dbReference type="CDD" id="cd01081">
    <property type="entry name" value="Aldose_epim"/>
    <property type="match status" value="1"/>
</dbReference>
<sequence>MTNHIEHVEYLDEKAVKLSSSYLDAILIPSWGSNLISLQWKKENVNVLNVPKSSEEYLSAPFFYGIPILFPPNRIDRGKMSYAGQDYQLEVNETDKENHLHGFLHDKPFSLKSAELEDGKAVVKTELQSSHFPDIIRVFPHSFKITMIYTLDGSSLRVGGEMKNLGDKPMPFGFGYHTAFPFPLNNKGDKEACTFTLPVSKQWILNERSLPTGELKSSEHNYKEETSPIGRELDDIFLADIDQQGNSIAALTDHAANLKVEYQCDHSFKHWVAFNGAEGLLCLEPYTWVTNAPNVNQSASLTGLKGLDPDQTITCMSTFTISSL</sequence>
<proteinExistence type="predicted"/>
<dbReference type="OrthoDB" id="9795355at2"/>
<dbReference type="PANTHER" id="PTHR10091:SF0">
    <property type="entry name" value="GALACTOSE MUTAROTASE"/>
    <property type="match status" value="1"/>
</dbReference>
<dbReference type="AlphaFoldDB" id="A0A0M3RAT9"/>
<name>A0A0M3RAT9_9BACI</name>